<name>A0A371IW12_9FIRM</name>
<evidence type="ECO:0000313" key="3">
    <source>
        <dbReference type="Proteomes" id="UP000243494"/>
    </source>
</evidence>
<sequence>MIVEVNENLENKFWEYISYEEGINLFILGDVENYGFNTKFQNVWIQLNEEKVTSVILRYYTSLIIYSYKNNFNILELINHINSLEIDNISGKKEVIDRLLSVYTEFKIKKESDFCSLKKINNLDFSNIKDYKIEKAKLEDLEKIFKLLNSLEEFVMSDYIKAKTMQLKTDSGRIYIIRQDKEIIATVSTGIETSFLAMISDVFTHKKYRNKKLASYIVYTLSKELLSEGKTPCLFYSNEIAGKVYKNIGYKKDNIWSTLIK</sequence>
<dbReference type="Proteomes" id="UP000243494">
    <property type="component" value="Unassembled WGS sequence"/>
</dbReference>
<accession>A0A371IW12</accession>
<dbReference type="InterPro" id="IPR016181">
    <property type="entry name" value="Acyl_CoA_acyltransferase"/>
</dbReference>
<evidence type="ECO:0000259" key="1">
    <source>
        <dbReference type="PROSITE" id="PS51186"/>
    </source>
</evidence>
<proteinExistence type="predicted"/>
<keyword evidence="2" id="KW-0808">Transferase</keyword>
<feature type="domain" description="N-acetyltransferase" evidence="1">
    <location>
        <begin position="131"/>
        <end position="261"/>
    </location>
</feature>
<comment type="caution">
    <text evidence="2">The sequence shown here is derived from an EMBL/GenBank/DDBJ whole genome shotgun (WGS) entry which is preliminary data.</text>
</comment>
<keyword evidence="3" id="KW-1185">Reference proteome</keyword>
<dbReference type="EMBL" id="NOJZ02000001">
    <property type="protein sequence ID" value="RDY24667.1"/>
    <property type="molecule type" value="Genomic_DNA"/>
</dbReference>
<dbReference type="PROSITE" id="PS51186">
    <property type="entry name" value="GNAT"/>
    <property type="match status" value="1"/>
</dbReference>
<dbReference type="Pfam" id="PF12746">
    <property type="entry name" value="GNAT_acetyltran"/>
    <property type="match status" value="1"/>
</dbReference>
<gene>
    <name evidence="2" type="ORF">CHF27_000255</name>
</gene>
<dbReference type="Gene3D" id="3.40.630.30">
    <property type="match status" value="1"/>
</dbReference>
<dbReference type="GO" id="GO:0016747">
    <property type="term" value="F:acyltransferase activity, transferring groups other than amino-acyl groups"/>
    <property type="evidence" value="ECO:0007669"/>
    <property type="project" value="InterPro"/>
</dbReference>
<dbReference type="AlphaFoldDB" id="A0A371IW12"/>
<dbReference type="SUPFAM" id="SSF55729">
    <property type="entry name" value="Acyl-CoA N-acyltransferases (Nat)"/>
    <property type="match status" value="1"/>
</dbReference>
<protein>
    <submittedName>
        <fullName evidence="2">GNAT family N-acetyltransferase</fullName>
    </submittedName>
</protein>
<dbReference type="RefSeq" id="WP_095404973.1">
    <property type="nucleotide sequence ID" value="NZ_NOJZ02000001.1"/>
</dbReference>
<reference evidence="2 3" key="1">
    <citation type="journal article" date="2017" name="Genome Announc.">
        <title>Draft Genome Sequence of Romboutsia maritimum sp. nov. Strain CCRI-22766(T), Isolated from Coastal Estuarine Mud.</title>
        <authorList>
            <person name="Maheux A.F."/>
            <person name="Boudreau D.K."/>
            <person name="Berube E."/>
            <person name="Boissinot M."/>
            <person name="Raymond F."/>
            <person name="Brodeur S."/>
            <person name="Corbeil J."/>
            <person name="Brightwell G."/>
            <person name="Broda D."/>
            <person name="Omar R.F."/>
            <person name="Bergeron M.G."/>
        </authorList>
    </citation>
    <scope>NUCLEOTIDE SEQUENCE [LARGE SCALE GENOMIC DNA]</scope>
    <source>
        <strain evidence="2 3">CCRI-22766</strain>
    </source>
</reference>
<evidence type="ECO:0000313" key="2">
    <source>
        <dbReference type="EMBL" id="RDY24667.1"/>
    </source>
</evidence>
<dbReference type="OrthoDB" id="248489at2"/>
<dbReference type="InterPro" id="IPR000182">
    <property type="entry name" value="GNAT_dom"/>
</dbReference>
<dbReference type="InterPro" id="IPR027365">
    <property type="entry name" value="GNAT_acetyltra_YdfB-like"/>
</dbReference>
<organism evidence="2 3">
    <name type="scientific">Romboutsia maritimum</name>
    <dbReference type="NCBI Taxonomy" id="2020948"/>
    <lineage>
        <taxon>Bacteria</taxon>
        <taxon>Bacillati</taxon>
        <taxon>Bacillota</taxon>
        <taxon>Clostridia</taxon>
        <taxon>Peptostreptococcales</taxon>
        <taxon>Peptostreptococcaceae</taxon>
        <taxon>Romboutsia</taxon>
    </lineage>
</organism>